<reference evidence="2" key="1">
    <citation type="submission" date="2020-06" db="EMBL/GenBank/DDBJ databases">
        <title>Unique genomic features of the anaerobic methanotrophic archaea.</title>
        <authorList>
            <person name="Chadwick G.L."/>
            <person name="Skennerton C.T."/>
            <person name="Laso-Perez R."/>
            <person name="Leu A.O."/>
            <person name="Speth D.R."/>
            <person name="Yu H."/>
            <person name="Morgan-Lang C."/>
            <person name="Hatzenpichler R."/>
            <person name="Goudeau D."/>
            <person name="Malmstrom R."/>
            <person name="Brazelton W.J."/>
            <person name="Woyke T."/>
            <person name="Hallam S.J."/>
            <person name="Tyson G.W."/>
            <person name="Wegener G."/>
            <person name="Boetius A."/>
            <person name="Orphan V."/>
        </authorList>
    </citation>
    <scope>NUCLEOTIDE SEQUENCE</scope>
</reference>
<dbReference type="AlphaFoldDB" id="A0A7G9YRB2"/>
<evidence type="ECO:0000313" key="2">
    <source>
        <dbReference type="EMBL" id="QNO50546.1"/>
    </source>
</evidence>
<feature type="region of interest" description="Disordered" evidence="1">
    <location>
        <begin position="1"/>
        <end position="53"/>
    </location>
</feature>
<organism evidence="2">
    <name type="scientific">Candidatus Methanogaster sp. ANME-2c ERB4</name>
    <dbReference type="NCBI Taxonomy" id="2759911"/>
    <lineage>
        <taxon>Archaea</taxon>
        <taxon>Methanobacteriati</taxon>
        <taxon>Methanobacteriota</taxon>
        <taxon>Stenosarchaea group</taxon>
        <taxon>Methanomicrobia</taxon>
        <taxon>Methanosarcinales</taxon>
        <taxon>ANME-2 cluster</taxon>
        <taxon>Candidatus Methanogasteraceae</taxon>
        <taxon>Candidatus Methanogaster</taxon>
    </lineage>
</organism>
<dbReference type="EMBL" id="MT631439">
    <property type="protein sequence ID" value="QNO50546.1"/>
    <property type="molecule type" value="Genomic_DNA"/>
</dbReference>
<proteinExistence type="predicted"/>
<evidence type="ECO:0000256" key="1">
    <source>
        <dbReference type="SAM" id="MobiDB-lite"/>
    </source>
</evidence>
<accession>A0A7G9YRB2</accession>
<gene>
    <name evidence="2" type="ORF">HGEBJNHG_00019</name>
</gene>
<sequence length="53" mass="6018">MREVSENPLPQNLKQKREPGGVGKHHQHGTTIASTHRDCARRGIVGLHRRKNK</sequence>
<name>A0A7G9YRB2_9EURY</name>
<protein>
    <submittedName>
        <fullName evidence="2">Uncharacterized protein</fullName>
    </submittedName>
</protein>